<dbReference type="SUPFAM" id="SSF56281">
    <property type="entry name" value="Metallo-hydrolase/oxidoreductase"/>
    <property type="match status" value="1"/>
</dbReference>
<sequence>MIVEILATDSLGVRSMATCVSAGGHKFFIDPGVALGPKRYGLMPHKLEFLRRDFCWQKVEERVKECNFLIITHYHHDHYNPEAYHIFKDKVVFIKDPEKKINKSQKGRAALLLEHIKHLAKDIVIADGKSFEINGVKLIFSDAVPHGFTDRLGYVLQVYIKENYGFLYTSDVQGFPLEAHKDFVLDMKPEVIFADGPATYLLPRRFSPRAWEASLKHMSEIIEKVRPKYFIVDHHATRDVKYYDRMNELTNLAQALNVSCCTAASYMGRDDLFLEAWRKKLYKNEISLSPEQVQQI</sequence>
<dbReference type="STRING" id="1298851.TST_1537"/>
<dbReference type="InterPro" id="IPR050114">
    <property type="entry name" value="UPF0173_UPF0282_UlaG_hydrolase"/>
</dbReference>
<dbReference type="PANTHER" id="PTHR43546">
    <property type="entry name" value="UPF0173 METAL-DEPENDENT HYDROLASE MJ1163-RELATED"/>
    <property type="match status" value="1"/>
</dbReference>
<dbReference type="EMBL" id="AP013035">
    <property type="protein sequence ID" value="BAT72323.1"/>
    <property type="molecule type" value="Genomic_DNA"/>
</dbReference>
<gene>
    <name evidence="1" type="ORF">TST_1537</name>
</gene>
<accession>A0A0S3QVI4</accession>
<dbReference type="RefSeq" id="WP_068550390.1">
    <property type="nucleotide sequence ID" value="NZ_AP013035.1"/>
</dbReference>
<organism evidence="1 2">
    <name type="scientific">Thermosulfidibacter takaii (strain DSM 17441 / JCM 13301 / NBRC 103674 / ABI70S6)</name>
    <dbReference type="NCBI Taxonomy" id="1298851"/>
    <lineage>
        <taxon>Bacteria</taxon>
        <taxon>Pseudomonadati</taxon>
        <taxon>Thermosulfidibacterota</taxon>
        <taxon>Thermosulfidibacteria</taxon>
        <taxon>Thermosulfidibacterales</taxon>
        <taxon>Thermosulfidibacteraceae</taxon>
    </lineage>
</organism>
<dbReference type="OrthoDB" id="9800940at2"/>
<protein>
    <recommendedName>
        <fullName evidence="3">Metallo-beta-lactamase domain-containing protein</fullName>
    </recommendedName>
</protein>
<dbReference type="Proteomes" id="UP000063234">
    <property type="component" value="Chromosome"/>
</dbReference>
<dbReference type="HAMAP" id="MF_01406">
    <property type="entry name" value="UPF0282"/>
    <property type="match status" value="1"/>
</dbReference>
<dbReference type="AlphaFoldDB" id="A0A0S3QVI4"/>
<name>A0A0S3QVI4_THET7</name>
<dbReference type="PATRIC" id="fig|1298851.3.peg.1610"/>
<dbReference type="InterPro" id="IPR014426">
    <property type="entry name" value="UPF0282_hydrls"/>
</dbReference>
<dbReference type="PANTHER" id="PTHR43546:SF4">
    <property type="entry name" value="UPF0282 PROTEIN MJ1629"/>
    <property type="match status" value="1"/>
</dbReference>
<evidence type="ECO:0000313" key="2">
    <source>
        <dbReference type="Proteomes" id="UP000063234"/>
    </source>
</evidence>
<dbReference type="InterPro" id="IPR036866">
    <property type="entry name" value="RibonucZ/Hydroxyglut_hydro"/>
</dbReference>
<keyword evidence="2" id="KW-1185">Reference proteome</keyword>
<reference evidence="2" key="1">
    <citation type="journal article" date="2018" name="Science">
        <title>A primordial and reversible TCA cycle in a facultatively chemolithoautotrophic thermophile.</title>
        <authorList>
            <person name="Nunoura T."/>
            <person name="Chikaraishi Y."/>
            <person name="Izaki R."/>
            <person name="Suwa T."/>
            <person name="Sato T."/>
            <person name="Harada T."/>
            <person name="Mori K."/>
            <person name="Kato Y."/>
            <person name="Miyazaki M."/>
            <person name="Shimamura S."/>
            <person name="Yanagawa K."/>
            <person name="Shuto A."/>
            <person name="Ohkouchi N."/>
            <person name="Fujita N."/>
            <person name="Takaki Y."/>
            <person name="Atomi H."/>
            <person name="Takai K."/>
        </authorList>
    </citation>
    <scope>NUCLEOTIDE SEQUENCE [LARGE SCALE GENOMIC DNA]</scope>
    <source>
        <strain evidence="2">DSM 17441 / JCM 13301 / NBRC 103674 / ABI70S6</strain>
    </source>
</reference>
<proteinExistence type="inferred from homology"/>
<evidence type="ECO:0008006" key="3">
    <source>
        <dbReference type="Google" id="ProtNLM"/>
    </source>
</evidence>
<dbReference type="PIRSF" id="PIRSF004944">
    <property type="entry name" value="UCP004944_hydrls"/>
    <property type="match status" value="1"/>
</dbReference>
<dbReference type="Gene3D" id="3.60.15.10">
    <property type="entry name" value="Ribonuclease Z/Hydroxyacylglutathione hydrolase-like"/>
    <property type="match status" value="1"/>
</dbReference>
<dbReference type="KEGG" id="ttk:TST_1537"/>
<evidence type="ECO:0000313" key="1">
    <source>
        <dbReference type="EMBL" id="BAT72323.1"/>
    </source>
</evidence>